<comment type="caution">
    <text evidence="1">The sequence shown here is derived from an EMBL/GenBank/DDBJ whole genome shotgun (WGS) entry which is preliminary data.</text>
</comment>
<evidence type="ECO:0000313" key="2">
    <source>
        <dbReference type="Proteomes" id="UP000772434"/>
    </source>
</evidence>
<proteinExistence type="predicted"/>
<reference evidence="1" key="1">
    <citation type="submission" date="2020-11" db="EMBL/GenBank/DDBJ databases">
        <authorList>
            <consortium name="DOE Joint Genome Institute"/>
            <person name="Ahrendt S."/>
            <person name="Riley R."/>
            <person name="Andreopoulos W."/>
            <person name="Labutti K."/>
            <person name="Pangilinan J."/>
            <person name="Ruiz-Duenas F.J."/>
            <person name="Barrasa J.M."/>
            <person name="Sanchez-Garcia M."/>
            <person name="Camarero S."/>
            <person name="Miyauchi S."/>
            <person name="Serrano A."/>
            <person name="Linde D."/>
            <person name="Babiker R."/>
            <person name="Drula E."/>
            <person name="Ayuso-Fernandez I."/>
            <person name="Pacheco R."/>
            <person name="Padilla G."/>
            <person name="Ferreira P."/>
            <person name="Barriuso J."/>
            <person name="Kellner H."/>
            <person name="Castanera R."/>
            <person name="Alfaro M."/>
            <person name="Ramirez L."/>
            <person name="Pisabarro A.G."/>
            <person name="Kuo A."/>
            <person name="Tritt A."/>
            <person name="Lipzen A."/>
            <person name="He G."/>
            <person name="Yan M."/>
            <person name="Ng V."/>
            <person name="Cullen D."/>
            <person name="Martin F."/>
            <person name="Rosso M.-N."/>
            <person name="Henrissat B."/>
            <person name="Hibbett D."/>
            <person name="Martinez A.T."/>
            <person name="Grigoriev I.V."/>
        </authorList>
    </citation>
    <scope>NUCLEOTIDE SEQUENCE</scope>
    <source>
        <strain evidence="1">AH 40177</strain>
    </source>
</reference>
<dbReference type="Proteomes" id="UP000772434">
    <property type="component" value="Unassembled WGS sequence"/>
</dbReference>
<gene>
    <name evidence="1" type="ORF">BDP27DRAFT_1363862</name>
</gene>
<dbReference type="EMBL" id="JADNRY010000057">
    <property type="protein sequence ID" value="KAF9068791.1"/>
    <property type="molecule type" value="Genomic_DNA"/>
</dbReference>
<dbReference type="AlphaFoldDB" id="A0A9P5U797"/>
<name>A0A9P5U797_9AGAR</name>
<keyword evidence="2" id="KW-1185">Reference proteome</keyword>
<evidence type="ECO:0000313" key="1">
    <source>
        <dbReference type="EMBL" id="KAF9068791.1"/>
    </source>
</evidence>
<protein>
    <submittedName>
        <fullName evidence="1">Uncharacterized protein</fullName>
    </submittedName>
</protein>
<accession>A0A9P5U797</accession>
<sequence>MSEANAQQHNVLSLESSYQALYTELHATGSRHNNIRTSPIARDRSSGSTARSRILGVLKLHESLLARRPRSETSDGVTYSYLKSTKLSGDRILLSGVSTPLSVGIILADLKSDALPYHVEWVGDSEDSYPPGRKLAPLIEHDWRFHTR</sequence>
<organism evidence="1 2">
    <name type="scientific">Rhodocollybia butyracea</name>
    <dbReference type="NCBI Taxonomy" id="206335"/>
    <lineage>
        <taxon>Eukaryota</taxon>
        <taxon>Fungi</taxon>
        <taxon>Dikarya</taxon>
        <taxon>Basidiomycota</taxon>
        <taxon>Agaricomycotina</taxon>
        <taxon>Agaricomycetes</taxon>
        <taxon>Agaricomycetidae</taxon>
        <taxon>Agaricales</taxon>
        <taxon>Marasmiineae</taxon>
        <taxon>Omphalotaceae</taxon>
        <taxon>Rhodocollybia</taxon>
    </lineage>
</organism>